<dbReference type="SUPFAM" id="SSF56112">
    <property type="entry name" value="Protein kinase-like (PK-like)"/>
    <property type="match status" value="1"/>
</dbReference>
<dbReference type="PANTHER" id="PTHR10566">
    <property type="entry name" value="CHAPERONE-ACTIVITY OF BC1 COMPLEX CABC1 -RELATED"/>
    <property type="match status" value="1"/>
</dbReference>
<dbReference type="CDD" id="cd05121">
    <property type="entry name" value="ABC1_ADCK3-like"/>
    <property type="match status" value="1"/>
</dbReference>
<dbReference type="PANTHER" id="PTHR10566:SF113">
    <property type="entry name" value="PROTEIN ACTIVITY OF BC1 COMPLEX KINASE 7, CHLOROPLASTIC"/>
    <property type="match status" value="1"/>
</dbReference>
<feature type="transmembrane region" description="Helical" evidence="2">
    <location>
        <begin position="479"/>
        <end position="502"/>
    </location>
</feature>
<gene>
    <name evidence="4" type="ORF">LPT13_01580</name>
</gene>
<comment type="caution">
    <text evidence="4">The sequence shown here is derived from an EMBL/GenBank/DDBJ whole genome shotgun (WGS) entry which is preliminary data.</text>
</comment>
<name>A0ABS9WFE9_9ACTN</name>
<evidence type="ECO:0000313" key="5">
    <source>
        <dbReference type="Proteomes" id="UP001430755"/>
    </source>
</evidence>
<evidence type="ECO:0000256" key="1">
    <source>
        <dbReference type="ARBA" id="ARBA00009670"/>
    </source>
</evidence>
<keyword evidence="2" id="KW-1133">Transmembrane helix</keyword>
<feature type="domain" description="ABC1 atypical kinase-like" evidence="3">
    <location>
        <begin position="80"/>
        <end position="325"/>
    </location>
</feature>
<dbReference type="Proteomes" id="UP001430755">
    <property type="component" value="Unassembled WGS sequence"/>
</dbReference>
<dbReference type="InterPro" id="IPR011009">
    <property type="entry name" value="Kinase-like_dom_sf"/>
</dbReference>
<accession>A0ABS9WFE9</accession>
<organism evidence="4 5">
    <name type="scientific">Adlercreutzia faecimuris</name>
    <dbReference type="NCBI Taxonomy" id="2897341"/>
    <lineage>
        <taxon>Bacteria</taxon>
        <taxon>Bacillati</taxon>
        <taxon>Actinomycetota</taxon>
        <taxon>Coriobacteriia</taxon>
        <taxon>Eggerthellales</taxon>
        <taxon>Eggerthellaceae</taxon>
        <taxon>Adlercreutzia</taxon>
    </lineage>
</organism>
<evidence type="ECO:0000313" key="4">
    <source>
        <dbReference type="EMBL" id="MCI2241042.1"/>
    </source>
</evidence>
<proteinExistence type="inferred from homology"/>
<comment type="similarity">
    <text evidence="1">Belongs to the protein kinase superfamily. ADCK protein kinase family.</text>
</comment>
<dbReference type="EMBL" id="JAJMLW010000001">
    <property type="protein sequence ID" value="MCI2241042.1"/>
    <property type="molecule type" value="Genomic_DNA"/>
</dbReference>
<evidence type="ECO:0000259" key="3">
    <source>
        <dbReference type="Pfam" id="PF03109"/>
    </source>
</evidence>
<feature type="transmembrane region" description="Helical" evidence="2">
    <location>
        <begin position="514"/>
        <end position="534"/>
    </location>
</feature>
<sequence>MPTFREFLRVAEITAKDKTSSKRMGEIVSIMRRYHVARGLTPEKAVAVLEALGPTYVKIGQLASSRSDLLPKAYCDAFEQLHDHVAPLPYAEVLGCIDDAYGVPWTTVFSSIDEEPLGAASIAQVHRATLLDGTVVAVKVRRPGIVEQMAEDITLMKHLLALAELTTTSHQTIMLSLDNALEELERTTANEVDFTVELRNLERFQQELADQEGVTSPMPYPAHSTDSVLVMEYVEGVEIDDVAALRARGVDPAALAGRLVQSYVTQVLDDGFFHADPHPGNILVRDGEIVWIDLGMTGSLTASQRMLVGRMFRAVATNNAYDLKEAVLGLSTVRGEVDHGALLSQMSSLLEEYGTADLSDINMGAVFQELVEVLRTQNLIMAPSVTMLARGVVTLEGVMAAIDPGANVVQIVSKHVVRQSLSPHHIEERVVSLLTASAESAEAMTRLPRQVSNAVEMLNRGELSVTADMKVPANALATLYAVCGRIALAMISAGLFMGSSILCTTNMEPRILEVPVLGALGYLGALVLGVYVIYRTLASRHRMRNDEELR</sequence>
<dbReference type="Pfam" id="PF03109">
    <property type="entry name" value="ABC1"/>
    <property type="match status" value="1"/>
</dbReference>
<dbReference type="RefSeq" id="WP_242162815.1">
    <property type="nucleotide sequence ID" value="NZ_JAJMLW010000001.1"/>
</dbReference>
<reference evidence="4" key="1">
    <citation type="submission" date="2021-11" db="EMBL/GenBank/DDBJ databases">
        <title>A Novel Adlercreutzia Species, isolated from a Allomyrina dichotoma larva feces.</title>
        <authorList>
            <person name="Suh M.K."/>
        </authorList>
    </citation>
    <scope>NUCLEOTIDE SEQUENCE</scope>
    <source>
        <strain evidence="4">JBNU-10</strain>
    </source>
</reference>
<keyword evidence="5" id="KW-1185">Reference proteome</keyword>
<keyword evidence="2" id="KW-0812">Transmembrane</keyword>
<keyword evidence="2" id="KW-0472">Membrane</keyword>
<evidence type="ECO:0000256" key="2">
    <source>
        <dbReference type="SAM" id="Phobius"/>
    </source>
</evidence>
<dbReference type="InterPro" id="IPR004147">
    <property type="entry name" value="ABC1_dom"/>
</dbReference>
<dbReference type="InterPro" id="IPR050154">
    <property type="entry name" value="UbiB_kinase"/>
</dbReference>
<protein>
    <submittedName>
        <fullName evidence="4">AarF/UbiB family protein</fullName>
    </submittedName>
</protein>